<dbReference type="Pfam" id="PF00152">
    <property type="entry name" value="tRNA-synt_2"/>
    <property type="match status" value="1"/>
</dbReference>
<comment type="similarity">
    <text evidence="1">Belongs to the class-II aminoacyl-tRNA synthetase family. Type 1 subfamily.</text>
</comment>
<keyword evidence="3" id="KW-0547">Nucleotide-binding</keyword>
<reference evidence="8 9" key="1">
    <citation type="submission" date="2024-01" db="EMBL/GenBank/DDBJ databases">
        <title>Complete genome of Cladobotryum mycophilum ATHUM6906.</title>
        <authorList>
            <person name="Christinaki A.C."/>
            <person name="Myridakis A.I."/>
            <person name="Kouvelis V.N."/>
        </authorList>
    </citation>
    <scope>NUCLEOTIDE SEQUENCE [LARGE SCALE GENOMIC DNA]</scope>
    <source>
        <strain evidence="8 9">ATHUM6906</strain>
    </source>
</reference>
<organism evidence="8 9">
    <name type="scientific">Cladobotryum mycophilum</name>
    <dbReference type="NCBI Taxonomy" id="491253"/>
    <lineage>
        <taxon>Eukaryota</taxon>
        <taxon>Fungi</taxon>
        <taxon>Dikarya</taxon>
        <taxon>Ascomycota</taxon>
        <taxon>Pezizomycotina</taxon>
        <taxon>Sordariomycetes</taxon>
        <taxon>Hypocreomycetidae</taxon>
        <taxon>Hypocreales</taxon>
        <taxon>Hypocreaceae</taxon>
        <taxon>Cladobotryum</taxon>
    </lineage>
</organism>
<feature type="domain" description="Aminoacyl-transfer RNA synthetases class-II family profile" evidence="7">
    <location>
        <begin position="198"/>
        <end position="679"/>
    </location>
</feature>
<dbReference type="NCBIfam" id="TIGR00459">
    <property type="entry name" value="aspS_bact"/>
    <property type="match status" value="1"/>
</dbReference>
<dbReference type="InterPro" id="IPR004524">
    <property type="entry name" value="Asp-tRNA-ligase_1"/>
</dbReference>
<dbReference type="PANTHER" id="PTHR22594:SF5">
    <property type="entry name" value="ASPARTATE--TRNA LIGASE, MITOCHONDRIAL"/>
    <property type="match status" value="1"/>
</dbReference>
<dbReference type="InterPro" id="IPR004364">
    <property type="entry name" value="Aa-tRNA-synt_II"/>
</dbReference>
<dbReference type="SUPFAM" id="SSF55681">
    <property type="entry name" value="Class II aaRS and biotin synthetases"/>
    <property type="match status" value="1"/>
</dbReference>
<evidence type="ECO:0000256" key="3">
    <source>
        <dbReference type="ARBA" id="ARBA00022741"/>
    </source>
</evidence>
<protein>
    <submittedName>
        <fullName evidence="8">Aspartyl-tRNA synthetase</fullName>
    </submittedName>
</protein>
<dbReference type="PANTHER" id="PTHR22594">
    <property type="entry name" value="ASPARTYL/LYSYL-TRNA SYNTHETASE"/>
    <property type="match status" value="1"/>
</dbReference>
<keyword evidence="5" id="KW-0648">Protein biosynthesis</keyword>
<dbReference type="InterPro" id="IPR002312">
    <property type="entry name" value="Asp/Asn-tRNA-synth_IIb"/>
</dbReference>
<dbReference type="Gene3D" id="3.30.930.10">
    <property type="entry name" value="Bira Bifunctional Protein, Domain 2"/>
    <property type="match status" value="1"/>
</dbReference>
<sequence length="706" mass="78757">MRPHFGRFNVTLRRNICLNAVISTLPRQCLLGTTRTYAKGIKPIPAGHVNDARRKELRNLWNKYHGVDGPSGIGEDGVCVGLIGKRRNVSKHLSFADLTMPSGEVIQLCSSNEKDEAAHRAFREIPGFSPVIVQIKELETPETTKTTNARASKPTAHIEGIRQLNSVPNDLIITPEVQFPPTHRHLQIRFHPELQARLRFRSWLKGVLNQGLLEKGFIDVETPTLFKSTTEGAREFLVPSRIRGHAYALSQSPQQYKQVLMASGISRYMQWARCFRDEDLRADRQPEFSQLDMEWAFAGAETVKRDINDIVLKALAALRSAHSYKNIRGEIVPVVSDIPHSSPATDEPVAHQFTNITFAESIAAYGTDKPDLRIPLRIHAIEDLEQYSEFVSKIAHLENPLIEAFALPLQNCNPLEARKLITKFMNGLPPALRENPDGKPQVLIHDFSQPLNGFSSVGFEYESILDKLSEGNGFNDGDLVIFQAREKPVGQYCSGSTKIGEIRNMLWKAAVDAGYMKTPQLGEPGSLQFAWVTEFPMFKPVEEGEPGQGSPAGVAAAHHPFTAPLSQNDLELLFTDPMQAKSAAYDLVLNGIEIGGGSVRNHIVQIQEFIMRDVLKMQEDRIQEFSHLFEALRSGCPPHAGFALGFDRLVALMSGTPTVRDVIAFPKSMKGEDLFVRSPGKLYNEQLEPYGLLIRSGFQRASMNKK</sequence>
<comment type="caution">
    <text evidence="8">The sequence shown here is derived from an EMBL/GenBank/DDBJ whole genome shotgun (WGS) entry which is preliminary data.</text>
</comment>
<dbReference type="InterPro" id="IPR045864">
    <property type="entry name" value="aa-tRNA-synth_II/BPL/LPL"/>
</dbReference>
<keyword evidence="2" id="KW-0436">Ligase</keyword>
<dbReference type="InterPro" id="IPR006195">
    <property type="entry name" value="aa-tRNA-synth_II"/>
</dbReference>
<dbReference type="Gene3D" id="3.30.1360.30">
    <property type="entry name" value="GAD-like domain"/>
    <property type="match status" value="1"/>
</dbReference>
<evidence type="ECO:0000256" key="2">
    <source>
        <dbReference type="ARBA" id="ARBA00022598"/>
    </source>
</evidence>
<keyword evidence="9" id="KW-1185">Reference proteome</keyword>
<accession>A0ABR0SJU7</accession>
<dbReference type="EMBL" id="JAVFKD010000012">
    <property type="protein sequence ID" value="KAK5992427.1"/>
    <property type="molecule type" value="Genomic_DNA"/>
</dbReference>
<evidence type="ECO:0000256" key="4">
    <source>
        <dbReference type="ARBA" id="ARBA00022840"/>
    </source>
</evidence>
<name>A0ABR0SJU7_9HYPO</name>
<dbReference type="PRINTS" id="PR01042">
    <property type="entry name" value="TRNASYNTHASP"/>
</dbReference>
<evidence type="ECO:0000313" key="9">
    <source>
        <dbReference type="Proteomes" id="UP001338125"/>
    </source>
</evidence>
<evidence type="ECO:0000256" key="1">
    <source>
        <dbReference type="ARBA" id="ARBA00006303"/>
    </source>
</evidence>
<dbReference type="Proteomes" id="UP001338125">
    <property type="component" value="Unassembled WGS sequence"/>
</dbReference>
<evidence type="ECO:0000256" key="5">
    <source>
        <dbReference type="ARBA" id="ARBA00022917"/>
    </source>
</evidence>
<proteinExistence type="inferred from homology"/>
<evidence type="ECO:0000259" key="7">
    <source>
        <dbReference type="PROSITE" id="PS50862"/>
    </source>
</evidence>
<evidence type="ECO:0000256" key="6">
    <source>
        <dbReference type="ARBA" id="ARBA00023146"/>
    </source>
</evidence>
<keyword evidence="6" id="KW-0030">Aminoacyl-tRNA synthetase</keyword>
<gene>
    <name evidence="8" type="ORF">PT974_05831</name>
</gene>
<dbReference type="InterPro" id="IPR004115">
    <property type="entry name" value="GAD-like_sf"/>
</dbReference>
<keyword evidence="4" id="KW-0067">ATP-binding</keyword>
<dbReference type="PROSITE" id="PS50862">
    <property type="entry name" value="AA_TRNA_LIGASE_II"/>
    <property type="match status" value="1"/>
</dbReference>
<evidence type="ECO:0000313" key="8">
    <source>
        <dbReference type="EMBL" id="KAK5992427.1"/>
    </source>
</evidence>